<sequence length="106" mass="11767">MIENDQRLCRSLLKTSVTSVEGRLTMNSARAKIVDSVKHDMKMKLDIQGYNITASFKGRPTSKGHGLCPVGYGGRDSMANIVLPSTFNCTVNNFFCQIQLHKSDQN</sequence>
<accession>A0AAV4PLP4</accession>
<comment type="caution">
    <text evidence="1">The sequence shown here is derived from an EMBL/GenBank/DDBJ whole genome shotgun (WGS) entry which is preliminary data.</text>
</comment>
<gene>
    <name evidence="1" type="ORF">CDAR_517661</name>
</gene>
<dbReference type="Proteomes" id="UP001054837">
    <property type="component" value="Unassembled WGS sequence"/>
</dbReference>
<evidence type="ECO:0000313" key="1">
    <source>
        <dbReference type="EMBL" id="GIX97549.1"/>
    </source>
</evidence>
<proteinExistence type="predicted"/>
<reference evidence="1 2" key="1">
    <citation type="submission" date="2021-06" db="EMBL/GenBank/DDBJ databases">
        <title>Caerostris darwini draft genome.</title>
        <authorList>
            <person name="Kono N."/>
            <person name="Arakawa K."/>
        </authorList>
    </citation>
    <scope>NUCLEOTIDE SEQUENCE [LARGE SCALE GENOMIC DNA]</scope>
</reference>
<dbReference type="AlphaFoldDB" id="A0AAV4PLP4"/>
<dbReference type="EMBL" id="BPLQ01003044">
    <property type="protein sequence ID" value="GIX97549.1"/>
    <property type="molecule type" value="Genomic_DNA"/>
</dbReference>
<protein>
    <submittedName>
        <fullName evidence="1">Uncharacterized protein</fullName>
    </submittedName>
</protein>
<organism evidence="1 2">
    <name type="scientific">Caerostris darwini</name>
    <dbReference type="NCBI Taxonomy" id="1538125"/>
    <lineage>
        <taxon>Eukaryota</taxon>
        <taxon>Metazoa</taxon>
        <taxon>Ecdysozoa</taxon>
        <taxon>Arthropoda</taxon>
        <taxon>Chelicerata</taxon>
        <taxon>Arachnida</taxon>
        <taxon>Araneae</taxon>
        <taxon>Araneomorphae</taxon>
        <taxon>Entelegynae</taxon>
        <taxon>Araneoidea</taxon>
        <taxon>Araneidae</taxon>
        <taxon>Caerostris</taxon>
    </lineage>
</organism>
<evidence type="ECO:0000313" key="2">
    <source>
        <dbReference type="Proteomes" id="UP001054837"/>
    </source>
</evidence>
<name>A0AAV4PLP4_9ARAC</name>
<keyword evidence="2" id="KW-1185">Reference proteome</keyword>